<keyword evidence="3 9" id="KW-0813">Transport</keyword>
<feature type="transmembrane region" description="Helical" evidence="9">
    <location>
        <begin position="16"/>
        <end position="36"/>
    </location>
</feature>
<feature type="transmembrane region" description="Helical" evidence="9">
    <location>
        <begin position="103"/>
        <end position="128"/>
    </location>
</feature>
<feature type="transmembrane region" description="Helical" evidence="9">
    <location>
        <begin position="427"/>
        <end position="446"/>
    </location>
</feature>
<dbReference type="Pfam" id="PF01235">
    <property type="entry name" value="Na_Ala_symp"/>
    <property type="match status" value="1"/>
</dbReference>
<feature type="transmembrane region" description="Helical" evidence="9">
    <location>
        <begin position="149"/>
        <end position="174"/>
    </location>
</feature>
<feature type="transmembrane region" description="Helical" evidence="9">
    <location>
        <begin position="186"/>
        <end position="206"/>
    </location>
</feature>
<feature type="transmembrane region" description="Helical" evidence="9">
    <location>
        <begin position="400"/>
        <end position="421"/>
    </location>
</feature>
<dbReference type="RefSeq" id="WP_144688747.1">
    <property type="nucleotide sequence ID" value="NZ_VLLQ01000011.1"/>
</dbReference>
<evidence type="ECO:0000256" key="7">
    <source>
        <dbReference type="ARBA" id="ARBA00022989"/>
    </source>
</evidence>
<feature type="transmembrane region" description="Helical" evidence="9">
    <location>
        <begin position="218"/>
        <end position="237"/>
    </location>
</feature>
<sequence length="476" mass="50816">MLDQIMSMLAALNNNVLWGIPMVVLMIGTGVFLLIVTKGAVFTRFNVVMRYTTKTLFNRPNKSELEHGAISPFQAVCTALAATLGTGNIVGVALAVATGGPGAIFWLWLSALAGMVIKYCEVTLSVAYRTRNERGEIVGGPMYYISRGLGTGWLAVLFAIFGFLASFGIGASVQANSLATSVNATFGIPLPAIGAVVAALAGLVLIGGIKRISQITEVLVPFAAVFYLIAAFVVLVFNAAEIPAAIGMIFRDAFTGTAATGGFVGATVMYACRVGMSRGVFTHEAGMGSAPIAHASADTDHPARQGLWGTFEVFFDSIVMCTITGLVIITSGLWCADPMMSEGAMSSAAFGQSIPGGQYVVTVGLMLFAFATLIAWYYYGEKCVEYLFRARRGARVAIRIYQVAYVAMVFAGCVANLDAVWEFADCFNGLMAIPNLIALIALAPVIRRLSQDFFRDPDVRRPRDTDYDGLLVFRDK</sequence>
<dbReference type="GO" id="GO:0005886">
    <property type="term" value="C:plasma membrane"/>
    <property type="evidence" value="ECO:0007669"/>
    <property type="project" value="UniProtKB-SubCell"/>
</dbReference>
<evidence type="ECO:0000256" key="8">
    <source>
        <dbReference type="ARBA" id="ARBA00023136"/>
    </source>
</evidence>
<dbReference type="PANTHER" id="PTHR30330">
    <property type="entry name" value="AGSS FAMILY TRANSPORTER, SODIUM-ALANINE"/>
    <property type="match status" value="1"/>
</dbReference>
<evidence type="ECO:0000256" key="3">
    <source>
        <dbReference type="ARBA" id="ARBA00022448"/>
    </source>
</evidence>
<evidence type="ECO:0000256" key="2">
    <source>
        <dbReference type="ARBA" id="ARBA00009261"/>
    </source>
</evidence>
<protein>
    <submittedName>
        <fullName evidence="10">Amino acid carrier protein</fullName>
    </submittedName>
</protein>
<comment type="similarity">
    <text evidence="2 9">Belongs to the alanine or glycine:cation symporter (AGCS) (TC 2.A.25) family.</text>
</comment>
<feature type="transmembrane region" description="Helical" evidence="9">
    <location>
        <begin position="249"/>
        <end position="272"/>
    </location>
</feature>
<dbReference type="Proteomes" id="UP000470010">
    <property type="component" value="Unassembled WGS sequence"/>
</dbReference>
<feature type="transmembrane region" description="Helical" evidence="9">
    <location>
        <begin position="356"/>
        <end position="379"/>
    </location>
</feature>
<proteinExistence type="inferred from homology"/>
<organism evidence="10 11">
    <name type="scientific">Enorma shizhengliae</name>
    <dbReference type="NCBI Taxonomy" id="2606615"/>
    <lineage>
        <taxon>Bacteria</taxon>
        <taxon>Bacillati</taxon>
        <taxon>Actinomycetota</taxon>
        <taxon>Coriobacteriia</taxon>
        <taxon>Coriobacteriales</taxon>
        <taxon>Coriobacteriaceae</taxon>
        <taxon>Enorma</taxon>
    </lineage>
</organism>
<dbReference type="PRINTS" id="PR00175">
    <property type="entry name" value="NAALASMPORT"/>
</dbReference>
<gene>
    <name evidence="10" type="ORF">GJE22_08290</name>
</gene>
<dbReference type="InterPro" id="IPR001463">
    <property type="entry name" value="Na/Ala_symport"/>
</dbReference>
<evidence type="ECO:0000313" key="10">
    <source>
        <dbReference type="EMBL" id="MRX80586.1"/>
    </source>
</evidence>
<dbReference type="EMBL" id="VTFZ01000011">
    <property type="protein sequence ID" value="MRX80586.1"/>
    <property type="molecule type" value="Genomic_DNA"/>
</dbReference>
<evidence type="ECO:0000256" key="4">
    <source>
        <dbReference type="ARBA" id="ARBA00022475"/>
    </source>
</evidence>
<evidence type="ECO:0000313" key="11">
    <source>
        <dbReference type="Proteomes" id="UP000470010"/>
    </source>
</evidence>
<comment type="subcellular location">
    <subcellularLocation>
        <location evidence="1 9">Cell membrane</location>
        <topology evidence="1 9">Multi-pass membrane protein</topology>
    </subcellularLocation>
</comment>
<keyword evidence="4 9" id="KW-1003">Cell membrane</keyword>
<keyword evidence="11" id="KW-1185">Reference proteome</keyword>
<keyword evidence="6 9" id="KW-0769">Symport</keyword>
<evidence type="ECO:0000256" key="5">
    <source>
        <dbReference type="ARBA" id="ARBA00022692"/>
    </source>
</evidence>
<feature type="transmembrane region" description="Helical" evidence="9">
    <location>
        <begin position="75"/>
        <end position="97"/>
    </location>
</feature>
<dbReference type="FunFam" id="1.20.1740.10:FF:000004">
    <property type="entry name" value="Sodium:alanine symporter family protein"/>
    <property type="match status" value="1"/>
</dbReference>
<name>A0A7K0GBR6_9ACTN</name>
<dbReference type="GO" id="GO:0005283">
    <property type="term" value="F:amino acid:sodium symporter activity"/>
    <property type="evidence" value="ECO:0007669"/>
    <property type="project" value="InterPro"/>
</dbReference>
<keyword evidence="5 9" id="KW-0812">Transmembrane</keyword>
<reference evidence="11" key="1">
    <citation type="submission" date="2019-08" db="EMBL/GenBank/DDBJ databases">
        <title>Arthrobacter sp. nov., isolated from plateau pika and Tibetan wild ass.</title>
        <authorList>
            <person name="Ge Y."/>
        </authorList>
    </citation>
    <scope>NUCLEOTIDE SEQUENCE [LARGE SCALE GENOMIC DNA]</scope>
    <source>
        <strain evidence="11">HF-1365</strain>
    </source>
</reference>
<accession>A0A7K0GBR6</accession>
<evidence type="ECO:0000256" key="1">
    <source>
        <dbReference type="ARBA" id="ARBA00004651"/>
    </source>
</evidence>
<feature type="transmembrane region" description="Helical" evidence="9">
    <location>
        <begin position="313"/>
        <end position="336"/>
    </location>
</feature>
<dbReference type="Gene3D" id="1.20.1740.10">
    <property type="entry name" value="Amino acid/polyamine transporter I"/>
    <property type="match status" value="1"/>
</dbReference>
<evidence type="ECO:0000256" key="9">
    <source>
        <dbReference type="RuleBase" id="RU363064"/>
    </source>
</evidence>
<dbReference type="NCBIfam" id="TIGR00835">
    <property type="entry name" value="agcS"/>
    <property type="match status" value="1"/>
</dbReference>
<keyword evidence="7 9" id="KW-1133">Transmembrane helix</keyword>
<evidence type="ECO:0000256" key="6">
    <source>
        <dbReference type="ARBA" id="ARBA00022847"/>
    </source>
</evidence>
<dbReference type="PANTHER" id="PTHR30330:SF3">
    <property type="entry name" value="TRANSCRIPTIONAL REGULATOR, LRP FAMILY"/>
    <property type="match status" value="1"/>
</dbReference>
<keyword evidence="8 9" id="KW-0472">Membrane</keyword>
<comment type="caution">
    <text evidence="10">The sequence shown here is derived from an EMBL/GenBank/DDBJ whole genome shotgun (WGS) entry which is preliminary data.</text>
</comment>
<dbReference type="AlphaFoldDB" id="A0A7K0GBR6"/>